<sequence>MNETVKTKSQLRHETLQANLVERYASKGCVVTFALGEVTMVIPREHLLSIATELRDDEAFLFEELVDACGVDYAGYGESEWMTQEASAAGFSRGVDRHIIDVSARGENDRFAVVYHLLSMAHNQRLRLRTFVDATQPIIDSVVDIWRGADWFEREAFDLYGIMFSGHPDLRRILTDYGFVGHPFRKDFPLEGNVQMRYDAEHGRVIYEPVSLDPRVLVPKVIREDNRFVSNAQQDSTDA</sequence>
<dbReference type="GO" id="GO:0005886">
    <property type="term" value="C:plasma membrane"/>
    <property type="evidence" value="ECO:0007669"/>
    <property type="project" value="UniProtKB-SubCell"/>
</dbReference>
<dbReference type="InterPro" id="IPR001268">
    <property type="entry name" value="NADH_UbQ_OxRdtase_30kDa_su"/>
</dbReference>
<evidence type="ECO:0000256" key="3">
    <source>
        <dbReference type="HAMAP-Rule" id="MF_01357"/>
    </source>
</evidence>
<dbReference type="STRING" id="1111735.GCA_000428045_02997"/>
<dbReference type="PROSITE" id="PS00542">
    <property type="entry name" value="COMPLEX1_30K"/>
    <property type="match status" value="1"/>
</dbReference>
<keyword evidence="3 5" id="KW-0874">Quinone</keyword>
<evidence type="ECO:0000259" key="6">
    <source>
        <dbReference type="Pfam" id="PF00329"/>
    </source>
</evidence>
<dbReference type="EC" id="7.1.1.-" evidence="3"/>
<evidence type="ECO:0000256" key="5">
    <source>
        <dbReference type="RuleBase" id="RU003582"/>
    </source>
</evidence>
<keyword evidence="3" id="KW-1003">Cell membrane</keyword>
<keyword evidence="3" id="KW-0472">Membrane</keyword>
<protein>
    <recommendedName>
        <fullName evidence="3">NADH-quinone oxidoreductase subunit C</fullName>
        <ecNumber evidence="3">7.1.1.-</ecNumber>
    </recommendedName>
    <alternativeName>
        <fullName evidence="3">NADH dehydrogenase I subunit C</fullName>
    </alternativeName>
    <alternativeName>
        <fullName evidence="3">NDH-1 subunit C</fullName>
    </alternativeName>
</protein>
<dbReference type="EMBL" id="PKUN01000031">
    <property type="protein sequence ID" value="PLX59683.1"/>
    <property type="molecule type" value="Genomic_DNA"/>
</dbReference>
<evidence type="ECO:0000256" key="1">
    <source>
        <dbReference type="ARBA" id="ARBA00007569"/>
    </source>
</evidence>
<dbReference type="InterPro" id="IPR010218">
    <property type="entry name" value="NADH_DH_suC"/>
</dbReference>
<dbReference type="GO" id="GO:0048038">
    <property type="term" value="F:quinone binding"/>
    <property type="evidence" value="ECO:0007669"/>
    <property type="project" value="UniProtKB-KW"/>
</dbReference>
<accession>A0A2N6CRI5</accession>
<dbReference type="Gene3D" id="3.30.460.80">
    <property type="entry name" value="NADH:ubiquinone oxidoreductase, 30kDa subunit"/>
    <property type="match status" value="1"/>
</dbReference>
<proteinExistence type="inferred from homology"/>
<keyword evidence="3 4" id="KW-0520">NAD</keyword>
<keyword evidence="3 4" id="KW-1278">Translocase</keyword>
<dbReference type="NCBIfam" id="TIGR01961">
    <property type="entry name" value="NuoC_fam"/>
    <property type="match status" value="1"/>
</dbReference>
<keyword evidence="2 3" id="KW-0813">Transport</keyword>
<dbReference type="NCBIfam" id="NF004730">
    <property type="entry name" value="PRK06074.1-1"/>
    <property type="match status" value="1"/>
</dbReference>
<feature type="domain" description="NADH:ubiquinone oxidoreductase 30kDa subunit" evidence="6">
    <location>
        <begin position="41"/>
        <end position="193"/>
    </location>
</feature>
<dbReference type="GO" id="GO:0008137">
    <property type="term" value="F:NADH dehydrogenase (ubiquinone) activity"/>
    <property type="evidence" value="ECO:0007669"/>
    <property type="project" value="InterPro"/>
</dbReference>
<dbReference type="Pfam" id="PF00329">
    <property type="entry name" value="Complex1_30kDa"/>
    <property type="match status" value="1"/>
</dbReference>
<evidence type="ECO:0000313" key="8">
    <source>
        <dbReference type="Proteomes" id="UP000235015"/>
    </source>
</evidence>
<comment type="caution">
    <text evidence="7">The sequence shown here is derived from an EMBL/GenBank/DDBJ whole genome shotgun (WGS) entry which is preliminary data.</text>
</comment>
<dbReference type="InterPro" id="IPR037232">
    <property type="entry name" value="NADH_quin_OxRdtase_su_C/D-like"/>
</dbReference>
<evidence type="ECO:0000256" key="2">
    <source>
        <dbReference type="ARBA" id="ARBA00022448"/>
    </source>
</evidence>
<organism evidence="7 8">
    <name type="scientific">Sedimenticola selenatireducens</name>
    <dbReference type="NCBI Taxonomy" id="191960"/>
    <lineage>
        <taxon>Bacteria</taxon>
        <taxon>Pseudomonadati</taxon>
        <taxon>Pseudomonadota</taxon>
        <taxon>Gammaproteobacteria</taxon>
        <taxon>Chromatiales</taxon>
        <taxon>Sedimenticolaceae</taxon>
        <taxon>Sedimenticola</taxon>
    </lineage>
</organism>
<gene>
    <name evidence="3" type="primary">nuoC</name>
    <name evidence="7" type="ORF">C0630_19935</name>
</gene>
<comment type="catalytic activity">
    <reaction evidence="3 5">
        <text>a quinone + NADH + 5 H(+)(in) = a quinol + NAD(+) + 4 H(+)(out)</text>
        <dbReference type="Rhea" id="RHEA:57888"/>
        <dbReference type="ChEBI" id="CHEBI:15378"/>
        <dbReference type="ChEBI" id="CHEBI:24646"/>
        <dbReference type="ChEBI" id="CHEBI:57540"/>
        <dbReference type="ChEBI" id="CHEBI:57945"/>
        <dbReference type="ChEBI" id="CHEBI:132124"/>
    </reaction>
</comment>
<name>A0A2N6CRI5_9GAMM</name>
<evidence type="ECO:0000256" key="4">
    <source>
        <dbReference type="RuleBase" id="RU003456"/>
    </source>
</evidence>
<dbReference type="HAMAP" id="MF_01357">
    <property type="entry name" value="NDH1_NuoC"/>
    <property type="match status" value="1"/>
</dbReference>
<keyword evidence="3" id="KW-0830">Ubiquinone</keyword>
<dbReference type="SUPFAM" id="SSF143243">
    <property type="entry name" value="Nqo5-like"/>
    <property type="match status" value="1"/>
</dbReference>
<comment type="function">
    <text evidence="3">NDH-1 shuttles electrons from NADH, via FMN and iron-sulfur (Fe-S) centers, to quinones in the respiratory chain. The immediate electron acceptor for the enzyme in this species is believed to be ubiquinone. Couples the redox reaction to proton translocation (for every two electrons transferred, four hydrogen ions are translocated across the cytoplasmic membrane), and thus conserves the redox energy in a proton gradient.</text>
</comment>
<comment type="subcellular location">
    <subcellularLocation>
        <location evidence="3">Cell membrane</location>
        <topology evidence="3">Peripheral membrane protein</topology>
        <orientation evidence="3">Cytoplasmic side</orientation>
    </subcellularLocation>
</comment>
<comment type="similarity">
    <text evidence="1 3 4">Belongs to the complex I 30 kDa subunit family.</text>
</comment>
<dbReference type="InterPro" id="IPR020396">
    <property type="entry name" value="NADH_UbQ_OxRdtase_CS"/>
</dbReference>
<dbReference type="PANTHER" id="PTHR10884">
    <property type="entry name" value="NADH DEHYDROGENASE UBIQUINONE IRON-SULFUR PROTEIN 3"/>
    <property type="match status" value="1"/>
</dbReference>
<dbReference type="PANTHER" id="PTHR10884:SF14">
    <property type="entry name" value="NADH DEHYDROGENASE [UBIQUINONE] IRON-SULFUR PROTEIN 3, MITOCHONDRIAL"/>
    <property type="match status" value="1"/>
</dbReference>
<dbReference type="RefSeq" id="WP_029134999.1">
    <property type="nucleotide sequence ID" value="NZ_CAXXYC010000003.1"/>
</dbReference>
<comment type="subunit">
    <text evidence="3">NDH-1 is composed of 14 different subunits. Subunits NuoB, C, D, E, F, and G constitute the peripheral sector of the complex.</text>
</comment>
<dbReference type="GO" id="GO:0050136">
    <property type="term" value="F:NADH dehydrogenase (quinone) (non-electrogenic) activity"/>
    <property type="evidence" value="ECO:0007669"/>
    <property type="project" value="UniProtKB-UniRule"/>
</dbReference>
<evidence type="ECO:0000313" key="7">
    <source>
        <dbReference type="EMBL" id="PLX59683.1"/>
    </source>
</evidence>
<dbReference type="AlphaFoldDB" id="A0A2N6CRI5"/>
<reference evidence="7 8" key="1">
    <citation type="submission" date="2017-11" db="EMBL/GenBank/DDBJ databases">
        <title>Genome-resolved metagenomics identifies genetic mobility, metabolic interactions, and unexpected diversity in perchlorate-reducing communities.</title>
        <authorList>
            <person name="Barnum T.P."/>
            <person name="Figueroa I.A."/>
            <person name="Carlstrom C.I."/>
            <person name="Lucas L.N."/>
            <person name="Engelbrektson A.L."/>
            <person name="Coates J.D."/>
        </authorList>
    </citation>
    <scope>NUCLEOTIDE SEQUENCE [LARGE SCALE GENOMIC DNA]</scope>
    <source>
        <strain evidence="7">BM301</strain>
    </source>
</reference>
<dbReference type="Proteomes" id="UP000235015">
    <property type="component" value="Unassembled WGS sequence"/>
</dbReference>